<evidence type="ECO:0000256" key="1">
    <source>
        <dbReference type="ARBA" id="ARBA00022485"/>
    </source>
</evidence>
<dbReference type="InterPro" id="IPR039650">
    <property type="entry name" value="HdrA-like"/>
</dbReference>
<dbReference type="AlphaFoldDB" id="A0A318SEJ0"/>
<reference evidence="6 7" key="1">
    <citation type="submission" date="2018-06" db="EMBL/GenBank/DDBJ databases">
        <title>Genomic Encyclopedia of Type Strains, Phase III (KMG-III): the genomes of soil and plant-associated and newly described type strains.</title>
        <authorList>
            <person name="Whitman W."/>
        </authorList>
    </citation>
    <scope>NUCLEOTIDE SEQUENCE [LARGE SCALE GENOMIC DNA]</scope>
    <source>
        <strain evidence="6 7">CECT 7646</strain>
    </source>
</reference>
<sequence length="454" mass="48205">MTAAPTSPAWMEEPARSLPVFGEYDVVVVGGGPAGLAAAVSAARHGARTLLVEAYGFLGGMGTAGGVTNFAGLYGRHEGEMRQLVHGVADDLLARLEALGGLNAPQDGMQGRIRVRSYDVSALKCAADQLLQSAGVELLFHAHAAAVLKDGNRIAAVVVETKSGRLAIRADAVVDCSGDADVAAFAGVRYAVGDGHGSGLFPTTMFRVGHVEPAPALAAIGEFKAIDDVMARAEAAHPGRYRFPREGAIVRPQIDPREWRANVTQVRNAAGHAMNGVDARELSAGELEGRRQIVEYFRFLREQVPGFETARIVDIAAQIGIRETRRIEGLYALTGEDILSSARFDDAIGINAWPMELHRDGRIDWGFPRDERRAYNDLPWRMLVPRGIDNLLVAGRCASMTHEGQSAARASGGCFVMGQAAGTAAAHAGGAPLQATDVMRLQARLRADGACIPD</sequence>
<evidence type="ECO:0000256" key="5">
    <source>
        <dbReference type="ARBA" id="ARBA00023014"/>
    </source>
</evidence>
<dbReference type="PRINTS" id="PR00420">
    <property type="entry name" value="RNGMNOXGNASE"/>
</dbReference>
<keyword evidence="4" id="KW-0408">Iron</keyword>
<dbReference type="GO" id="GO:0051539">
    <property type="term" value="F:4 iron, 4 sulfur cluster binding"/>
    <property type="evidence" value="ECO:0007669"/>
    <property type="project" value="UniProtKB-KW"/>
</dbReference>
<dbReference type="OrthoDB" id="9777740at2"/>
<comment type="caution">
    <text evidence="6">The sequence shown here is derived from an EMBL/GenBank/DDBJ whole genome shotgun (WGS) entry which is preliminary data.</text>
</comment>
<accession>A0A318SEJ0</accession>
<dbReference type="Pfam" id="PF12831">
    <property type="entry name" value="FAD_oxidored"/>
    <property type="match status" value="1"/>
</dbReference>
<dbReference type="Proteomes" id="UP000247540">
    <property type="component" value="Unassembled WGS sequence"/>
</dbReference>
<proteinExistence type="predicted"/>
<keyword evidence="2" id="KW-0479">Metal-binding</keyword>
<dbReference type="EMBL" id="QJTC01000022">
    <property type="protein sequence ID" value="PYE74959.1"/>
    <property type="molecule type" value="Genomic_DNA"/>
</dbReference>
<keyword evidence="3" id="KW-0560">Oxidoreductase</keyword>
<evidence type="ECO:0000256" key="3">
    <source>
        <dbReference type="ARBA" id="ARBA00023002"/>
    </source>
</evidence>
<dbReference type="GO" id="GO:0016491">
    <property type="term" value="F:oxidoreductase activity"/>
    <property type="evidence" value="ECO:0007669"/>
    <property type="project" value="UniProtKB-KW"/>
</dbReference>
<keyword evidence="7" id="KW-1185">Reference proteome</keyword>
<keyword evidence="5" id="KW-0411">Iron-sulfur</keyword>
<organism evidence="6 7">
    <name type="scientific">Xylophilus ampelinus</name>
    <dbReference type="NCBI Taxonomy" id="54067"/>
    <lineage>
        <taxon>Bacteria</taxon>
        <taxon>Pseudomonadati</taxon>
        <taxon>Pseudomonadota</taxon>
        <taxon>Betaproteobacteria</taxon>
        <taxon>Burkholderiales</taxon>
        <taxon>Xylophilus</taxon>
    </lineage>
</organism>
<evidence type="ECO:0000256" key="2">
    <source>
        <dbReference type="ARBA" id="ARBA00022723"/>
    </source>
</evidence>
<dbReference type="SUPFAM" id="SSF51905">
    <property type="entry name" value="FAD/NAD(P)-binding domain"/>
    <property type="match status" value="1"/>
</dbReference>
<evidence type="ECO:0000313" key="7">
    <source>
        <dbReference type="Proteomes" id="UP000247540"/>
    </source>
</evidence>
<dbReference type="GO" id="GO:0046872">
    <property type="term" value="F:metal ion binding"/>
    <property type="evidence" value="ECO:0007669"/>
    <property type="project" value="UniProtKB-KW"/>
</dbReference>
<dbReference type="PANTHER" id="PTHR43498:SF1">
    <property type="entry name" value="COB--COM HETERODISULFIDE REDUCTASE IRON-SULFUR SUBUNIT A"/>
    <property type="match status" value="1"/>
</dbReference>
<protein>
    <submittedName>
        <fullName evidence="6">FAD dependent oxidoreductase</fullName>
    </submittedName>
</protein>
<evidence type="ECO:0000313" key="6">
    <source>
        <dbReference type="EMBL" id="PYE74959.1"/>
    </source>
</evidence>
<name>A0A318SEJ0_9BURK</name>
<dbReference type="RefSeq" id="WP_110466483.1">
    <property type="nucleotide sequence ID" value="NZ_JAMOFZ010000021.1"/>
</dbReference>
<evidence type="ECO:0000256" key="4">
    <source>
        <dbReference type="ARBA" id="ARBA00023004"/>
    </source>
</evidence>
<dbReference type="Gene3D" id="3.50.50.60">
    <property type="entry name" value="FAD/NAD(P)-binding domain"/>
    <property type="match status" value="1"/>
</dbReference>
<gene>
    <name evidence="6" type="ORF">DFQ15_12241</name>
</gene>
<dbReference type="PANTHER" id="PTHR43498">
    <property type="entry name" value="FERREDOXIN:COB-COM HETERODISULFIDE REDUCTASE SUBUNIT A"/>
    <property type="match status" value="1"/>
</dbReference>
<keyword evidence="1" id="KW-0004">4Fe-4S</keyword>
<dbReference type="InterPro" id="IPR036188">
    <property type="entry name" value="FAD/NAD-bd_sf"/>
</dbReference>